<dbReference type="GO" id="GO:0005975">
    <property type="term" value="P:carbohydrate metabolic process"/>
    <property type="evidence" value="ECO:0007669"/>
    <property type="project" value="InterPro"/>
</dbReference>
<dbReference type="OrthoDB" id="10254444at2759"/>
<dbReference type="OMA" id="YSINERI"/>
<proteinExistence type="inferred from homology"/>
<evidence type="ECO:0000259" key="3">
    <source>
        <dbReference type="PROSITE" id="PS51910"/>
    </source>
</evidence>
<accession>A0A067BWZ0</accession>
<dbReference type="RefSeq" id="XP_012207916.1">
    <property type="nucleotide sequence ID" value="XM_012352526.1"/>
</dbReference>
<protein>
    <recommendedName>
        <fullName evidence="2">Chitinase domain-containing protein 1</fullName>
    </recommendedName>
</protein>
<feature type="domain" description="GH18" evidence="3">
    <location>
        <begin position="80"/>
        <end position="362"/>
    </location>
</feature>
<dbReference type="Pfam" id="PF00704">
    <property type="entry name" value="Glyco_hydro_18"/>
    <property type="match status" value="1"/>
</dbReference>
<dbReference type="GO" id="GO:0070492">
    <property type="term" value="F:oligosaccharide binding"/>
    <property type="evidence" value="ECO:0007669"/>
    <property type="project" value="TreeGrafter"/>
</dbReference>
<evidence type="ECO:0000256" key="2">
    <source>
        <dbReference type="ARBA" id="ARBA00040976"/>
    </source>
</evidence>
<dbReference type="KEGG" id="spar:SPRG_13673"/>
<evidence type="ECO:0000256" key="1">
    <source>
        <dbReference type="ARBA" id="ARBA00009336"/>
    </source>
</evidence>
<dbReference type="GeneID" id="24135537"/>
<evidence type="ECO:0000313" key="4">
    <source>
        <dbReference type="EMBL" id="KDO21360.1"/>
    </source>
</evidence>
<dbReference type="PROSITE" id="PS51910">
    <property type="entry name" value="GH18_2"/>
    <property type="match status" value="1"/>
</dbReference>
<sequence>MASSLAADYDDTDFIFDDADGEESHADHPAVACAVDEAAGVCSIPSVHARGLVTTAPSVASILTHAQAYAGDVDTKRFAGETLGYVTPWNSHGYDTAKTFRRKFTYIAPVWYQIRHDASRAPVLTGGHDVDADWIVAVRGRDGLGPKIVPRFMFEMPSLSEAEASQVLSLLLREVQTQSFDGLTLEIPIVDVTVPFIKALGKALAKAKRLLLLVLPTSQRNGQLSVDTHLLQAVLPHVHRFSVNAYDYSPMGPNAPLPWLQATLQQLETSPKFLMGLAFYGYDTNEAVIGSTFLTLLKTHTPDVQWDVVAHECKFIYADGRRHVYYPCLQSIQDRLALYAETRVGAAIWEIGQGLDYFFDLL</sequence>
<dbReference type="Gene3D" id="3.20.20.80">
    <property type="entry name" value="Glycosidases"/>
    <property type="match status" value="1"/>
</dbReference>
<dbReference type="GO" id="GO:0012505">
    <property type="term" value="C:endomembrane system"/>
    <property type="evidence" value="ECO:0007669"/>
    <property type="project" value="TreeGrafter"/>
</dbReference>
<dbReference type="InterPro" id="IPR017853">
    <property type="entry name" value="GH"/>
</dbReference>
<dbReference type="GO" id="GO:0008061">
    <property type="term" value="F:chitin binding"/>
    <property type="evidence" value="ECO:0007669"/>
    <property type="project" value="InterPro"/>
</dbReference>
<dbReference type="PANTHER" id="PTHR46066:SF2">
    <property type="entry name" value="CHITINASE DOMAIN-CONTAINING PROTEIN 1"/>
    <property type="match status" value="1"/>
</dbReference>
<dbReference type="InterPro" id="IPR001223">
    <property type="entry name" value="Glyco_hydro18_cat"/>
</dbReference>
<dbReference type="Proteomes" id="UP000030745">
    <property type="component" value="Unassembled WGS sequence"/>
</dbReference>
<organism evidence="4 5">
    <name type="scientific">Saprolegnia parasitica (strain CBS 223.65)</name>
    <dbReference type="NCBI Taxonomy" id="695850"/>
    <lineage>
        <taxon>Eukaryota</taxon>
        <taxon>Sar</taxon>
        <taxon>Stramenopiles</taxon>
        <taxon>Oomycota</taxon>
        <taxon>Saprolegniomycetes</taxon>
        <taxon>Saprolegniales</taxon>
        <taxon>Saprolegniaceae</taxon>
        <taxon>Saprolegnia</taxon>
    </lineage>
</organism>
<dbReference type="STRING" id="695850.A0A067BWZ0"/>
<dbReference type="AlphaFoldDB" id="A0A067BWZ0"/>
<keyword evidence="5" id="KW-1185">Reference proteome</keyword>
<dbReference type="Gene3D" id="3.10.50.10">
    <property type="match status" value="1"/>
</dbReference>
<dbReference type="SUPFAM" id="SSF51445">
    <property type="entry name" value="(Trans)glycosidases"/>
    <property type="match status" value="1"/>
</dbReference>
<evidence type="ECO:0000313" key="5">
    <source>
        <dbReference type="Proteomes" id="UP000030745"/>
    </source>
</evidence>
<dbReference type="EMBL" id="KK583289">
    <property type="protein sequence ID" value="KDO21360.1"/>
    <property type="molecule type" value="Genomic_DNA"/>
</dbReference>
<dbReference type="SMART" id="SM00636">
    <property type="entry name" value="Glyco_18"/>
    <property type="match status" value="1"/>
</dbReference>
<dbReference type="InterPro" id="IPR029070">
    <property type="entry name" value="Chitinase_insertion_sf"/>
</dbReference>
<name>A0A067BWZ0_SAPPC</name>
<dbReference type="VEuPathDB" id="FungiDB:SPRG_13673"/>
<dbReference type="InterPro" id="IPR011583">
    <property type="entry name" value="Chitinase_II/V-like_cat"/>
</dbReference>
<comment type="similarity">
    <text evidence="1">Belongs to the glycosyl hydrolase 18 family.</text>
</comment>
<reference evidence="4 5" key="1">
    <citation type="journal article" date="2013" name="PLoS Genet.">
        <title>Distinctive expansion of potential virulence genes in the genome of the oomycete fish pathogen Saprolegnia parasitica.</title>
        <authorList>
            <person name="Jiang R.H."/>
            <person name="de Bruijn I."/>
            <person name="Haas B.J."/>
            <person name="Belmonte R."/>
            <person name="Lobach L."/>
            <person name="Christie J."/>
            <person name="van den Ackerveken G."/>
            <person name="Bottin A."/>
            <person name="Bulone V."/>
            <person name="Diaz-Moreno S.M."/>
            <person name="Dumas B."/>
            <person name="Fan L."/>
            <person name="Gaulin E."/>
            <person name="Govers F."/>
            <person name="Grenville-Briggs L.J."/>
            <person name="Horner N.R."/>
            <person name="Levin J.Z."/>
            <person name="Mammella M."/>
            <person name="Meijer H.J."/>
            <person name="Morris P."/>
            <person name="Nusbaum C."/>
            <person name="Oome S."/>
            <person name="Phillips A.J."/>
            <person name="van Rooyen D."/>
            <person name="Rzeszutek E."/>
            <person name="Saraiva M."/>
            <person name="Secombes C.J."/>
            <person name="Seidl M.F."/>
            <person name="Snel B."/>
            <person name="Stassen J.H."/>
            <person name="Sykes S."/>
            <person name="Tripathy S."/>
            <person name="van den Berg H."/>
            <person name="Vega-Arreguin J.C."/>
            <person name="Wawra S."/>
            <person name="Young S.K."/>
            <person name="Zeng Q."/>
            <person name="Dieguez-Uribeondo J."/>
            <person name="Russ C."/>
            <person name="Tyler B.M."/>
            <person name="van West P."/>
        </authorList>
    </citation>
    <scope>NUCLEOTIDE SEQUENCE [LARGE SCALE GENOMIC DNA]</scope>
    <source>
        <strain evidence="4 5">CBS 223.65</strain>
    </source>
</reference>
<dbReference type="PANTHER" id="PTHR46066">
    <property type="entry name" value="CHITINASE DOMAIN-CONTAINING PROTEIN 1 FAMILY MEMBER"/>
    <property type="match status" value="1"/>
</dbReference>
<gene>
    <name evidence="4" type="ORF">SPRG_13673</name>
</gene>